<dbReference type="PANTHER" id="PTHR48050">
    <property type="entry name" value="STEROL 3-BETA-GLUCOSYLTRANSFERASE"/>
    <property type="match status" value="1"/>
</dbReference>
<evidence type="ECO:0000313" key="2">
    <source>
        <dbReference type="RefSeq" id="XP_008235799.1"/>
    </source>
</evidence>
<gene>
    <name evidence="2" type="primary">LOC103334575</name>
</gene>
<dbReference type="Gene3D" id="3.40.50.2000">
    <property type="entry name" value="Glycogen Phosphorylase B"/>
    <property type="match status" value="1"/>
</dbReference>
<organism evidence="1 2">
    <name type="scientific">Prunus mume</name>
    <name type="common">Japanese apricot</name>
    <name type="synonym">Armeniaca mume</name>
    <dbReference type="NCBI Taxonomy" id="102107"/>
    <lineage>
        <taxon>Eukaryota</taxon>
        <taxon>Viridiplantae</taxon>
        <taxon>Streptophyta</taxon>
        <taxon>Embryophyta</taxon>
        <taxon>Tracheophyta</taxon>
        <taxon>Spermatophyta</taxon>
        <taxon>Magnoliopsida</taxon>
        <taxon>eudicotyledons</taxon>
        <taxon>Gunneridae</taxon>
        <taxon>Pentapetalae</taxon>
        <taxon>rosids</taxon>
        <taxon>fabids</taxon>
        <taxon>Rosales</taxon>
        <taxon>Rosaceae</taxon>
        <taxon>Amygdaloideae</taxon>
        <taxon>Amygdaleae</taxon>
        <taxon>Prunus</taxon>
    </lineage>
</organism>
<reference evidence="2" key="2">
    <citation type="submission" date="2025-08" db="UniProtKB">
        <authorList>
            <consortium name="RefSeq"/>
        </authorList>
    </citation>
    <scope>IDENTIFICATION</scope>
</reference>
<name>A0ABM0P8C4_PRUMU</name>
<reference evidence="1" key="1">
    <citation type="journal article" date="2012" name="Nat. Commun.">
        <title>The genome of Prunus mume.</title>
        <authorList>
            <person name="Zhang Q."/>
            <person name="Chen W."/>
            <person name="Sun L."/>
            <person name="Zhao F."/>
            <person name="Huang B."/>
            <person name="Yang W."/>
            <person name="Tao Y."/>
            <person name="Wang J."/>
            <person name="Yuan Z."/>
            <person name="Fan G."/>
            <person name="Xing Z."/>
            <person name="Han C."/>
            <person name="Pan H."/>
            <person name="Zhong X."/>
            <person name="Shi W."/>
            <person name="Liang X."/>
            <person name="Du D."/>
            <person name="Sun F."/>
            <person name="Xu Z."/>
            <person name="Hao R."/>
            <person name="Lv T."/>
            <person name="Lv Y."/>
            <person name="Zheng Z."/>
            <person name="Sun M."/>
            <person name="Luo L."/>
            <person name="Cai M."/>
            <person name="Gao Y."/>
            <person name="Wang J."/>
            <person name="Yin Y."/>
            <person name="Xu X."/>
            <person name="Cheng T."/>
            <person name="Wang J."/>
        </authorList>
    </citation>
    <scope>NUCLEOTIDE SEQUENCE [LARGE SCALE GENOMIC DNA]</scope>
</reference>
<dbReference type="InterPro" id="IPR050426">
    <property type="entry name" value="Glycosyltransferase_28"/>
</dbReference>
<keyword evidence="1" id="KW-1185">Reference proteome</keyword>
<dbReference type="SUPFAM" id="SSF53756">
    <property type="entry name" value="UDP-Glycosyltransferase/glycogen phosphorylase"/>
    <property type="match status" value="1"/>
</dbReference>
<dbReference type="PANTHER" id="PTHR48050:SF2">
    <property type="entry name" value="STEROL 3-BETA-GLUCOSYLTRANSFERASE UGT80A2-LIKE"/>
    <property type="match status" value="1"/>
</dbReference>
<proteinExistence type="predicted"/>
<sequence length="184" mass="20298">MRIQYALRFTCLADWGPKVDVVVFCFLDLASNYEPPDSLAEWLEVGEQPVYSGFDSLPLEEPEKMTNIILQALEITRQRVVINRGWGGLGNLAEPSDSVYLVDNCPHDWLFQRCSAVVHHGVAGTTAAGLKAAVTDNAIFLGSLTSVNDPVTHFWLIFSVLFSVQPQLYHSLGTSHFGGRGCMP</sequence>
<accession>A0ABM0P8C4</accession>
<evidence type="ECO:0000313" key="1">
    <source>
        <dbReference type="Proteomes" id="UP000694861"/>
    </source>
</evidence>
<dbReference type="GeneID" id="103334575"/>
<protein>
    <submittedName>
        <fullName evidence="2">Sterol 3-beta-glucosyltransferase UGT80A2-like</fullName>
    </submittedName>
</protein>
<dbReference type="RefSeq" id="XP_008235799.1">
    <property type="nucleotide sequence ID" value="XM_008237577.1"/>
</dbReference>
<dbReference type="Proteomes" id="UP000694861">
    <property type="component" value="Linkage group LG1"/>
</dbReference>